<dbReference type="EMBL" id="LAZR01043018">
    <property type="protein sequence ID" value="KKL08096.1"/>
    <property type="molecule type" value="Genomic_DNA"/>
</dbReference>
<dbReference type="Gene3D" id="3.40.50.150">
    <property type="entry name" value="Vaccinia Virus protein VP39"/>
    <property type="match status" value="1"/>
</dbReference>
<dbReference type="AlphaFoldDB" id="A0A0F9CR00"/>
<comment type="caution">
    <text evidence="1">The sequence shown here is derived from an EMBL/GenBank/DDBJ whole genome shotgun (WGS) entry which is preliminary data.</text>
</comment>
<protein>
    <recommendedName>
        <fullName evidence="2">Methyltransferase domain-containing protein</fullName>
    </recommendedName>
</protein>
<proteinExistence type="predicted"/>
<name>A0A0F9CR00_9ZZZZ</name>
<dbReference type="SUPFAM" id="SSF53335">
    <property type="entry name" value="S-adenosyl-L-methionine-dependent methyltransferases"/>
    <property type="match status" value="1"/>
</dbReference>
<evidence type="ECO:0008006" key="2">
    <source>
        <dbReference type="Google" id="ProtNLM"/>
    </source>
</evidence>
<reference evidence="1" key="1">
    <citation type="journal article" date="2015" name="Nature">
        <title>Complex archaea that bridge the gap between prokaryotes and eukaryotes.</title>
        <authorList>
            <person name="Spang A."/>
            <person name="Saw J.H."/>
            <person name="Jorgensen S.L."/>
            <person name="Zaremba-Niedzwiedzka K."/>
            <person name="Martijn J."/>
            <person name="Lind A.E."/>
            <person name="van Eijk R."/>
            <person name="Schleper C."/>
            <person name="Guy L."/>
            <person name="Ettema T.J."/>
        </authorList>
    </citation>
    <scope>NUCLEOTIDE SEQUENCE</scope>
</reference>
<sequence length="214" mass="21858">LFTISASTDVVPGATLRVQLHGGAQPAGAPTGLAFPLHFLGGPPATDTWTPNGFGNEVAMRAAHDVVLQAVAAAALALGEVATVVDYGCGDGTLLARVPCANRQGFELNANAAAAARLNGVEVLGGDMALDHNATLPQCDVALLMPGRLLEMGDKAQPWAAELRRTARAVVVYAYGDWLGQHGSLEGLATKALGQGRLLGAVTGTNVSGGIWAW</sequence>
<evidence type="ECO:0000313" key="1">
    <source>
        <dbReference type="EMBL" id="KKL08096.1"/>
    </source>
</evidence>
<dbReference type="InterPro" id="IPR029063">
    <property type="entry name" value="SAM-dependent_MTases_sf"/>
</dbReference>
<feature type="non-terminal residue" evidence="1">
    <location>
        <position position="1"/>
    </location>
</feature>
<gene>
    <name evidence="1" type="ORF">LCGC14_2579320</name>
</gene>
<accession>A0A0F9CR00</accession>
<organism evidence="1">
    <name type="scientific">marine sediment metagenome</name>
    <dbReference type="NCBI Taxonomy" id="412755"/>
    <lineage>
        <taxon>unclassified sequences</taxon>
        <taxon>metagenomes</taxon>
        <taxon>ecological metagenomes</taxon>
    </lineage>
</organism>